<keyword evidence="3 5" id="KW-0728">SH3 domain</keyword>
<organism evidence="9">
    <name type="scientific">Macaca mulatta</name>
    <name type="common">Rhesus macaque</name>
    <dbReference type="NCBI Taxonomy" id="9544"/>
    <lineage>
        <taxon>Eukaryota</taxon>
        <taxon>Metazoa</taxon>
        <taxon>Chordata</taxon>
        <taxon>Craniata</taxon>
        <taxon>Vertebrata</taxon>
        <taxon>Euteleostomi</taxon>
        <taxon>Mammalia</taxon>
        <taxon>Eutheria</taxon>
        <taxon>Euarchontoglires</taxon>
        <taxon>Primates</taxon>
        <taxon>Haplorrhini</taxon>
        <taxon>Catarrhini</taxon>
        <taxon>Cercopithecidae</taxon>
        <taxon>Cercopithecinae</taxon>
        <taxon>Macaca</taxon>
    </lineage>
</organism>
<accession>G7N4F8</accession>
<feature type="compositionally biased region" description="Basic and acidic residues" evidence="6">
    <location>
        <begin position="126"/>
        <end position="142"/>
    </location>
</feature>
<dbReference type="PROSITE" id="PS50002">
    <property type="entry name" value="SH3"/>
    <property type="match status" value="1"/>
</dbReference>
<dbReference type="AlphaFoldDB" id="G7N4F8"/>
<evidence type="ECO:0000259" key="8">
    <source>
        <dbReference type="PROSITE" id="PS50002"/>
    </source>
</evidence>
<dbReference type="SMART" id="SM00462">
    <property type="entry name" value="PTB"/>
    <property type="match status" value="1"/>
</dbReference>
<evidence type="ECO:0000259" key="7">
    <source>
        <dbReference type="PROSITE" id="PS01179"/>
    </source>
</evidence>
<dbReference type="SUPFAM" id="SSF50729">
    <property type="entry name" value="PH domain-like"/>
    <property type="match status" value="1"/>
</dbReference>
<dbReference type="InterPro" id="IPR047178">
    <property type="entry name" value="JIP1_scaffold"/>
</dbReference>
<feature type="region of interest" description="Disordered" evidence="6">
    <location>
        <begin position="1"/>
        <end position="39"/>
    </location>
</feature>
<evidence type="ECO:0000256" key="3">
    <source>
        <dbReference type="ARBA" id="ARBA00022443"/>
    </source>
</evidence>
<feature type="non-terminal residue" evidence="9">
    <location>
        <position position="1"/>
    </location>
</feature>
<proteinExistence type="inferred from homology"/>
<dbReference type="CDD" id="cd01212">
    <property type="entry name" value="PTB_JIP"/>
    <property type="match status" value="1"/>
</dbReference>
<dbReference type="PANTHER" id="PTHR47437">
    <property type="entry name" value="JNK-INTERACTING PROTEIN 1-LIKE PROTEIN"/>
    <property type="match status" value="1"/>
</dbReference>
<evidence type="ECO:0000256" key="4">
    <source>
        <dbReference type="ARBA" id="ARBA00022490"/>
    </source>
</evidence>
<dbReference type="InterPro" id="IPR035637">
    <property type="entry name" value="JIP2_SH3"/>
</dbReference>
<dbReference type="PROSITE" id="PS01179">
    <property type="entry name" value="PID"/>
    <property type="match status" value="1"/>
</dbReference>
<feature type="domain" description="PID" evidence="7">
    <location>
        <begin position="276"/>
        <end position="319"/>
    </location>
</feature>
<name>G7N4F8_MACMU</name>
<keyword evidence="4" id="KW-0963">Cytoplasm</keyword>
<comment type="similarity">
    <text evidence="2">Belongs to the JIP scaffold family.</text>
</comment>
<dbReference type="Pfam" id="PF00640">
    <property type="entry name" value="PID"/>
    <property type="match status" value="2"/>
</dbReference>
<feature type="region of interest" description="Disordered" evidence="6">
    <location>
        <begin position="122"/>
        <end position="142"/>
    </location>
</feature>
<dbReference type="InterPro" id="IPR006020">
    <property type="entry name" value="PTB/PI_dom"/>
</dbReference>
<evidence type="ECO:0008006" key="10">
    <source>
        <dbReference type="Google" id="ProtNLM"/>
    </source>
</evidence>
<comment type="subcellular location">
    <subcellularLocation>
        <location evidence="1">Cytoplasm</location>
    </subcellularLocation>
</comment>
<reference evidence="9" key="1">
    <citation type="journal article" date="2011" name="Nat. Biotechnol.">
        <title>Genome sequencing and comparison of two nonhuman primate animal models, the cynomolgus and Chinese rhesus macaques.</title>
        <authorList>
            <person name="Yan G."/>
            <person name="Zhang G."/>
            <person name="Fang X."/>
            <person name="Zhang Y."/>
            <person name="Li C."/>
            <person name="Ling F."/>
            <person name="Cooper D.N."/>
            <person name="Li Q."/>
            <person name="Li Y."/>
            <person name="van Gool A.J."/>
            <person name="Du H."/>
            <person name="Chen J."/>
            <person name="Chen R."/>
            <person name="Zhang P."/>
            <person name="Huang Z."/>
            <person name="Thompson J.R."/>
            <person name="Meng Y."/>
            <person name="Bai Y."/>
            <person name="Wang J."/>
            <person name="Zhuo M."/>
            <person name="Wang T."/>
            <person name="Huang Y."/>
            <person name="Wei L."/>
            <person name="Li J."/>
            <person name="Wang Z."/>
            <person name="Hu H."/>
            <person name="Yang P."/>
            <person name="Le L."/>
            <person name="Stenson P.D."/>
            <person name="Li B."/>
            <person name="Liu X."/>
            <person name="Ball E.V."/>
            <person name="An N."/>
            <person name="Huang Q."/>
            <person name="Zhang Y."/>
            <person name="Fan W."/>
            <person name="Zhang X."/>
            <person name="Li Y."/>
            <person name="Wang W."/>
            <person name="Katze M.G."/>
            <person name="Su B."/>
            <person name="Nielsen R."/>
            <person name="Yang H."/>
            <person name="Wang J."/>
            <person name="Wang X."/>
            <person name="Wang J."/>
        </authorList>
    </citation>
    <scope>NUCLEOTIDE SEQUENCE [LARGE SCALE GENOMIC DNA]</scope>
    <source>
        <strain evidence="9">CR-5</strain>
    </source>
</reference>
<feature type="domain" description="SH3" evidence="8">
    <location>
        <begin position="139"/>
        <end position="200"/>
    </location>
</feature>
<evidence type="ECO:0000256" key="2">
    <source>
        <dbReference type="ARBA" id="ARBA00009866"/>
    </source>
</evidence>
<dbReference type="GO" id="GO:0005737">
    <property type="term" value="C:cytoplasm"/>
    <property type="evidence" value="ECO:0007669"/>
    <property type="project" value="UniProtKB-SubCell"/>
</dbReference>
<dbReference type="SMART" id="SM00326">
    <property type="entry name" value="SH3"/>
    <property type="match status" value="1"/>
</dbReference>
<gene>
    <name evidence="9" type="ORF">EGK_03209</name>
</gene>
<dbReference type="FunFam" id="2.30.30.40:FF:000032">
    <property type="entry name" value="Putative C-Jun-amino-terminal kinase-interacting protein 2"/>
    <property type="match status" value="1"/>
</dbReference>
<evidence type="ECO:0000256" key="5">
    <source>
        <dbReference type="PROSITE-ProRule" id="PRU00192"/>
    </source>
</evidence>
<feature type="non-terminal residue" evidence="9">
    <location>
        <position position="331"/>
    </location>
</feature>
<protein>
    <recommendedName>
        <fullName evidence="10">C-Jun-amino-terminal kinase-interacting protein 2</fullName>
    </recommendedName>
</protein>
<evidence type="ECO:0000256" key="6">
    <source>
        <dbReference type="SAM" id="MobiDB-lite"/>
    </source>
</evidence>
<dbReference type="InterPro" id="IPR001452">
    <property type="entry name" value="SH3_domain"/>
</dbReference>
<dbReference type="PANTHER" id="PTHR47437:SF2">
    <property type="entry name" value="C-JUN-AMINO-TERMINAL KINASE-INTERACTING PROTEIN 2"/>
    <property type="match status" value="1"/>
</dbReference>
<dbReference type="Proteomes" id="UP000013456">
    <property type="component" value="Chromosome 10"/>
</dbReference>
<feature type="compositionally biased region" description="Acidic residues" evidence="6">
    <location>
        <begin position="1"/>
        <end position="22"/>
    </location>
</feature>
<dbReference type="Gene3D" id="2.30.30.40">
    <property type="entry name" value="SH3 Domains"/>
    <property type="match status" value="1"/>
</dbReference>
<dbReference type="Gene3D" id="2.30.29.30">
    <property type="entry name" value="Pleckstrin-homology domain (PH domain)/Phosphotyrosine-binding domain (PTB)"/>
    <property type="match status" value="2"/>
</dbReference>
<dbReference type="GO" id="GO:0046328">
    <property type="term" value="P:regulation of JNK cascade"/>
    <property type="evidence" value="ECO:0007669"/>
    <property type="project" value="InterPro"/>
</dbReference>
<dbReference type="InterPro" id="IPR011993">
    <property type="entry name" value="PH-like_dom_sf"/>
</dbReference>
<dbReference type="Pfam" id="PF14604">
    <property type="entry name" value="SH3_9"/>
    <property type="match status" value="1"/>
</dbReference>
<sequence length="331" mass="36404">CSAACSEEEDEEDDEEEEDAEDSAGPPGGRGTDPSAPRDASLVYDAVKYTLVVDEHTQLELVSLRRCAGLGHDSEEDSSGEASEEEVGAALLGGGQVPGDTSPDSPDLTFSKKFLNVFVNSTSRSSSEEKGGDPEEHAEREQTHRAVFRFIPRHPDELELDVDDPVLVEAEEDDFWFRGFNMRTGERGVFPAFYAHAVPGPAKDLLGSKRSPCWVERFDVQFLGSVEVPCHQGNGILCAAMQKIATARKLTVHLRPPASCDLEISLRGVKLSLSGYFGFITKHPLLSRFACHVFVSQESMRPVAQSVGRAFLEYYQEHLAYACPTEDIYLE</sequence>
<dbReference type="EMBL" id="CM001262">
    <property type="protein sequence ID" value="EHH20366.1"/>
    <property type="molecule type" value="Genomic_DNA"/>
</dbReference>
<evidence type="ECO:0000313" key="9">
    <source>
        <dbReference type="EMBL" id="EHH20366.1"/>
    </source>
</evidence>
<evidence type="ECO:0000256" key="1">
    <source>
        <dbReference type="ARBA" id="ARBA00004496"/>
    </source>
</evidence>
<dbReference type="CDD" id="cd11942">
    <property type="entry name" value="SH3_JIP2"/>
    <property type="match status" value="1"/>
</dbReference>